<sequence>MRYLLPLFIIPFFCLDVLAQQQAALVSNREIVKKEDSTTEILDFRVLPLFGEIKKNQEQQKKDDVFLKNCDENFKDRTEASKFFAERGWEYIGEGQLDTAVYRFNLSYLLNPQNMEAYWGLGVVSFQKGKFEESAKLLSHGLKLDPNNAMLMVDIATVQMNCFVEKRNCEEIDDAVRLLEKSVKLDSTNANAWLKFAVAEYHQEHFDKSWEYIHKCRMLDLSFVDLNFVQQLIAKKEDPMGIFK</sequence>
<dbReference type="Gene3D" id="1.25.40.10">
    <property type="entry name" value="Tetratricopeptide repeat domain"/>
    <property type="match status" value="1"/>
</dbReference>
<dbReference type="InterPro" id="IPR019734">
    <property type="entry name" value="TPR_rpt"/>
</dbReference>
<dbReference type="AlphaFoldDB" id="A0A1I5WRQ1"/>
<evidence type="ECO:0000256" key="2">
    <source>
        <dbReference type="ARBA" id="ARBA00022803"/>
    </source>
</evidence>
<reference evidence="5 6" key="1">
    <citation type="submission" date="2016-10" db="EMBL/GenBank/DDBJ databases">
        <authorList>
            <person name="de Groot N.N."/>
        </authorList>
    </citation>
    <scope>NUCLEOTIDE SEQUENCE [LARGE SCALE GENOMIC DNA]</scope>
    <source>
        <strain evidence="6">E92,LMG 26720,CCM 7988</strain>
    </source>
</reference>
<dbReference type="SUPFAM" id="SSF48452">
    <property type="entry name" value="TPR-like"/>
    <property type="match status" value="1"/>
</dbReference>
<feature type="signal peptide" evidence="4">
    <location>
        <begin position="1"/>
        <end position="19"/>
    </location>
</feature>
<dbReference type="InterPro" id="IPR011990">
    <property type="entry name" value="TPR-like_helical_dom_sf"/>
</dbReference>
<keyword evidence="6" id="KW-1185">Reference proteome</keyword>
<evidence type="ECO:0000313" key="5">
    <source>
        <dbReference type="EMBL" id="SFQ22409.1"/>
    </source>
</evidence>
<evidence type="ECO:0000256" key="1">
    <source>
        <dbReference type="ARBA" id="ARBA00022737"/>
    </source>
</evidence>
<dbReference type="STRING" id="1079859.SAMN04515674_112139"/>
<keyword evidence="1" id="KW-0677">Repeat</keyword>
<dbReference type="Proteomes" id="UP000199306">
    <property type="component" value="Unassembled WGS sequence"/>
</dbReference>
<protein>
    <submittedName>
        <fullName evidence="5">Uncharacterized protein</fullName>
    </submittedName>
</protein>
<organism evidence="5 6">
    <name type="scientific">Pseudarcicella hirudinis</name>
    <dbReference type="NCBI Taxonomy" id="1079859"/>
    <lineage>
        <taxon>Bacteria</taxon>
        <taxon>Pseudomonadati</taxon>
        <taxon>Bacteroidota</taxon>
        <taxon>Cytophagia</taxon>
        <taxon>Cytophagales</taxon>
        <taxon>Flectobacillaceae</taxon>
        <taxon>Pseudarcicella</taxon>
    </lineage>
</organism>
<accession>A0A1I5WRQ1</accession>
<dbReference type="PROSITE" id="PS50005">
    <property type="entry name" value="TPR"/>
    <property type="match status" value="1"/>
</dbReference>
<keyword evidence="2 3" id="KW-0802">TPR repeat</keyword>
<dbReference type="Pfam" id="PF07719">
    <property type="entry name" value="TPR_2"/>
    <property type="match status" value="1"/>
</dbReference>
<proteinExistence type="predicted"/>
<dbReference type="EMBL" id="FOXH01000012">
    <property type="protein sequence ID" value="SFQ22409.1"/>
    <property type="molecule type" value="Genomic_DNA"/>
</dbReference>
<evidence type="ECO:0000256" key="4">
    <source>
        <dbReference type="SAM" id="SignalP"/>
    </source>
</evidence>
<name>A0A1I5WRQ1_9BACT</name>
<evidence type="ECO:0000256" key="3">
    <source>
        <dbReference type="PROSITE-ProRule" id="PRU00339"/>
    </source>
</evidence>
<dbReference type="OrthoDB" id="7058419at2"/>
<feature type="chain" id="PRO_5011665124" evidence="4">
    <location>
        <begin position="20"/>
        <end position="244"/>
    </location>
</feature>
<evidence type="ECO:0000313" key="6">
    <source>
        <dbReference type="Proteomes" id="UP000199306"/>
    </source>
</evidence>
<feature type="repeat" description="TPR" evidence="3">
    <location>
        <begin position="115"/>
        <end position="148"/>
    </location>
</feature>
<keyword evidence="4" id="KW-0732">Signal</keyword>
<dbReference type="SMART" id="SM00028">
    <property type="entry name" value="TPR"/>
    <property type="match status" value="4"/>
</dbReference>
<gene>
    <name evidence="5" type="ORF">SAMN04515674_112139</name>
</gene>
<dbReference type="InterPro" id="IPR013105">
    <property type="entry name" value="TPR_2"/>
</dbReference>
<dbReference type="RefSeq" id="WP_092018676.1">
    <property type="nucleotide sequence ID" value="NZ_FOXH01000012.1"/>
</dbReference>